<keyword evidence="3" id="KW-1185">Reference proteome</keyword>
<keyword evidence="1" id="KW-0812">Transmembrane</keyword>
<gene>
    <name evidence="2" type="ORF">SLS56_000114</name>
</gene>
<proteinExistence type="predicted"/>
<feature type="transmembrane region" description="Helical" evidence="1">
    <location>
        <begin position="110"/>
        <end position="129"/>
    </location>
</feature>
<dbReference type="EMBL" id="JAJVDC020000001">
    <property type="protein sequence ID" value="KAL1638306.1"/>
    <property type="molecule type" value="Genomic_DNA"/>
</dbReference>
<name>A0ABR3TFX9_9PEZI</name>
<keyword evidence="1" id="KW-1133">Transmembrane helix</keyword>
<organism evidence="2 3">
    <name type="scientific">Neofusicoccum ribis</name>
    <dbReference type="NCBI Taxonomy" id="45134"/>
    <lineage>
        <taxon>Eukaryota</taxon>
        <taxon>Fungi</taxon>
        <taxon>Dikarya</taxon>
        <taxon>Ascomycota</taxon>
        <taxon>Pezizomycotina</taxon>
        <taxon>Dothideomycetes</taxon>
        <taxon>Dothideomycetes incertae sedis</taxon>
        <taxon>Botryosphaeriales</taxon>
        <taxon>Botryosphaeriaceae</taxon>
        <taxon>Neofusicoccum</taxon>
    </lineage>
</organism>
<evidence type="ECO:0000256" key="1">
    <source>
        <dbReference type="SAM" id="Phobius"/>
    </source>
</evidence>
<protein>
    <submittedName>
        <fullName evidence="2">Uncharacterized protein</fullName>
    </submittedName>
</protein>
<evidence type="ECO:0000313" key="3">
    <source>
        <dbReference type="Proteomes" id="UP001521116"/>
    </source>
</evidence>
<reference evidence="2 3" key="1">
    <citation type="submission" date="2024-02" db="EMBL/GenBank/DDBJ databases">
        <title>De novo assembly and annotation of 12 fungi associated with fruit tree decline syndrome in Ontario, Canada.</title>
        <authorList>
            <person name="Sulman M."/>
            <person name="Ellouze W."/>
            <person name="Ilyukhin E."/>
        </authorList>
    </citation>
    <scope>NUCLEOTIDE SEQUENCE [LARGE SCALE GENOMIC DNA]</scope>
    <source>
        <strain evidence="2 3">M1-105</strain>
    </source>
</reference>
<evidence type="ECO:0000313" key="2">
    <source>
        <dbReference type="EMBL" id="KAL1638306.1"/>
    </source>
</evidence>
<dbReference type="Proteomes" id="UP001521116">
    <property type="component" value="Unassembled WGS sequence"/>
</dbReference>
<comment type="caution">
    <text evidence="2">The sequence shown here is derived from an EMBL/GenBank/DDBJ whole genome shotgun (WGS) entry which is preliminary data.</text>
</comment>
<keyword evidence="1" id="KW-0472">Membrane</keyword>
<accession>A0ABR3TFX9</accession>
<sequence>MLVNHVTKYHVALRALEVTEKRDGDMRLEFVEKYTDFQHRTKKKRDCIYANGQDPEGTYDLPAFEDFTKGSGGDGSGGGGGGVLSDEGCGSNVTMLRCEFDRVVQYRAETAVIISVSPIGSLLVALLFFSRECGRG</sequence>